<comment type="caution">
    <text evidence="3">The sequence shown here is derived from an EMBL/GenBank/DDBJ whole genome shotgun (WGS) entry which is preliminary data.</text>
</comment>
<keyword evidence="4" id="KW-1185">Reference proteome</keyword>
<dbReference type="EMBL" id="JACIEH010000003">
    <property type="protein sequence ID" value="MBB4099937.1"/>
    <property type="molecule type" value="Genomic_DNA"/>
</dbReference>
<sequence>MNIENIIGRTNRLFSDDLEKNRSEVNERIAGKRILVYGGAGSIGRQVVRQCFAQSPAALHVIDLSENNLVEVVRDIRSSLGYIEGETQFLPLAMNGPEAKAFLEEQRPYDLVFNLAAMKHVRSEKDAFSLMRMIATNVLDVRDTLARAAEGGSGKYFAVSTDKAKNPANLMGATKRIMEDFLFSDVADVPVSTARFANVAFSDGSLLHGFTQRLVHRQPLSAPRDVRRYFVTGEESGMLCLAAATLGAHREIFFPALDADTHLIDFAEIARRYLRASGYEPVEMATEEEARRKVEECARRGEWPCYFFDSDTTGEKPFEEFYGPGDDVDWERFETIGVIRQPALDREARQRADAFAARVEALRDAGRWTRAELVDAIRVACPELHHVETGTFLDGKM</sequence>
<comment type="similarity">
    <text evidence="1">Belongs to the polysaccharide synthase family.</text>
</comment>
<dbReference type="Proteomes" id="UP000557392">
    <property type="component" value="Unassembled WGS sequence"/>
</dbReference>
<feature type="domain" description="Polysaccharide biosynthesis protein CapD-like" evidence="2">
    <location>
        <begin position="34"/>
        <end position="282"/>
    </location>
</feature>
<reference evidence="3 4" key="1">
    <citation type="submission" date="2020-08" db="EMBL/GenBank/DDBJ databases">
        <title>Genomic Encyclopedia of Type Strains, Phase IV (KMG-IV): sequencing the most valuable type-strain genomes for metagenomic binning, comparative biology and taxonomic classification.</title>
        <authorList>
            <person name="Goeker M."/>
        </authorList>
    </citation>
    <scope>NUCLEOTIDE SEQUENCE [LARGE SCALE GENOMIC DNA]</scope>
    <source>
        <strain evidence="3 4">DSM 101806</strain>
    </source>
</reference>
<accession>A0A7W6NXR4</accession>
<evidence type="ECO:0000313" key="3">
    <source>
        <dbReference type="EMBL" id="MBB4099937.1"/>
    </source>
</evidence>
<gene>
    <name evidence="3" type="ORF">GGR46_003509</name>
</gene>
<dbReference type="Pfam" id="PF02719">
    <property type="entry name" value="Polysacc_synt_2"/>
    <property type="match status" value="1"/>
</dbReference>
<evidence type="ECO:0000259" key="2">
    <source>
        <dbReference type="Pfam" id="PF02719"/>
    </source>
</evidence>
<dbReference type="Gene3D" id="3.90.25.40">
    <property type="match status" value="1"/>
</dbReference>
<dbReference type="InterPro" id="IPR036291">
    <property type="entry name" value="NAD(P)-bd_dom_sf"/>
</dbReference>
<organism evidence="3 4">
    <name type="scientific">Sphingomonas kyeonggiensis</name>
    <dbReference type="NCBI Taxonomy" id="1268553"/>
    <lineage>
        <taxon>Bacteria</taxon>
        <taxon>Pseudomonadati</taxon>
        <taxon>Pseudomonadota</taxon>
        <taxon>Alphaproteobacteria</taxon>
        <taxon>Sphingomonadales</taxon>
        <taxon>Sphingomonadaceae</taxon>
        <taxon>Sphingomonas</taxon>
    </lineage>
</organism>
<name>A0A7W6NXR4_9SPHN</name>
<evidence type="ECO:0000313" key="4">
    <source>
        <dbReference type="Proteomes" id="UP000557392"/>
    </source>
</evidence>
<proteinExistence type="inferred from homology"/>
<protein>
    <submittedName>
        <fullName evidence="3">FlaA1/EpsC-like NDP-sugar epimerase</fullName>
    </submittedName>
</protein>
<dbReference type="Gene3D" id="3.40.50.720">
    <property type="entry name" value="NAD(P)-binding Rossmann-like Domain"/>
    <property type="match status" value="1"/>
</dbReference>
<dbReference type="InterPro" id="IPR051203">
    <property type="entry name" value="Polysaccharide_Synthase-Rel"/>
</dbReference>
<dbReference type="RefSeq" id="WP_183999284.1">
    <property type="nucleotide sequence ID" value="NZ_JACIEH010000003.1"/>
</dbReference>
<dbReference type="InterPro" id="IPR003869">
    <property type="entry name" value="Polysac_CapD-like"/>
</dbReference>
<dbReference type="SUPFAM" id="SSF51735">
    <property type="entry name" value="NAD(P)-binding Rossmann-fold domains"/>
    <property type="match status" value="1"/>
</dbReference>
<dbReference type="AlphaFoldDB" id="A0A7W6NXR4"/>
<dbReference type="PANTHER" id="PTHR43318">
    <property type="entry name" value="UDP-N-ACETYLGLUCOSAMINE 4,6-DEHYDRATASE"/>
    <property type="match status" value="1"/>
</dbReference>
<evidence type="ECO:0000256" key="1">
    <source>
        <dbReference type="ARBA" id="ARBA00007430"/>
    </source>
</evidence>
<dbReference type="PANTHER" id="PTHR43318:SF1">
    <property type="entry name" value="POLYSACCHARIDE BIOSYNTHESIS PROTEIN EPSC-RELATED"/>
    <property type="match status" value="1"/>
</dbReference>